<dbReference type="PANTHER" id="PTHR47710">
    <property type="entry name" value="ADENINE NUCLEOTIDE ALPHA HYDROLASES-LIKE SUPERFAMILY PROTEIN"/>
    <property type="match status" value="1"/>
</dbReference>
<dbReference type="Pfam" id="PF00582">
    <property type="entry name" value="Usp"/>
    <property type="match status" value="1"/>
</dbReference>
<dbReference type="InterPro" id="IPR044187">
    <property type="entry name" value="At3g01520-like_plant"/>
</dbReference>
<evidence type="ECO:0000259" key="1">
    <source>
        <dbReference type="Pfam" id="PF00582"/>
    </source>
</evidence>
<sequence>MSQPAFWLSKSKFPLNFLRFFLPRKAARASSERASAAMADSSAPTRVMMAVNESSLKGYPHPSISCRAAFDWTLSKLIRSNTGGFHLLFLHVQVPDEDGFDDMDSIYASPEDFHQMKQRDKIRGLHLLEYFVNQCHQLGIKCEAWIRHGDPKEVICSEVKRVHPDLLVVGSRGLGPFQRVFVGTVSEFCVKHAECPVITIKRKANEAPQDPVDD</sequence>
<dbReference type="AlphaFoldDB" id="A0A5J9UY20"/>
<evidence type="ECO:0000313" key="3">
    <source>
        <dbReference type="Proteomes" id="UP000324897"/>
    </source>
</evidence>
<dbReference type="InterPro" id="IPR006016">
    <property type="entry name" value="UspA"/>
</dbReference>
<accession>A0A5J9UY20</accession>
<dbReference type="Gramene" id="TVU28194">
    <property type="protein sequence ID" value="TVU28194"/>
    <property type="gene ID" value="EJB05_19703"/>
</dbReference>
<dbReference type="GO" id="GO:0016208">
    <property type="term" value="F:AMP binding"/>
    <property type="evidence" value="ECO:0007669"/>
    <property type="project" value="TreeGrafter"/>
</dbReference>
<reference evidence="2 3" key="1">
    <citation type="journal article" date="2019" name="Sci. Rep.">
        <title>A high-quality genome of Eragrostis curvula grass provides insights into Poaceae evolution and supports new strategies to enhance forage quality.</title>
        <authorList>
            <person name="Carballo J."/>
            <person name="Santos B.A.C.M."/>
            <person name="Zappacosta D."/>
            <person name="Garbus I."/>
            <person name="Selva J.P."/>
            <person name="Gallo C.A."/>
            <person name="Diaz A."/>
            <person name="Albertini E."/>
            <person name="Caccamo M."/>
            <person name="Echenique V."/>
        </authorList>
    </citation>
    <scope>NUCLEOTIDE SEQUENCE [LARGE SCALE GENOMIC DNA]</scope>
    <source>
        <strain evidence="3">cv. Victoria</strain>
        <tissue evidence="2">Leaf</tissue>
    </source>
</reference>
<dbReference type="PANTHER" id="PTHR47710:SF1">
    <property type="entry name" value="ADENINE NUCLEOTIDE ALPHA HYDROLASES-LIKE SUPERFAMILY PROTEIN"/>
    <property type="match status" value="1"/>
</dbReference>
<gene>
    <name evidence="2" type="ORF">EJB05_19703</name>
</gene>
<keyword evidence="3" id="KW-1185">Reference proteome</keyword>
<dbReference type="OrthoDB" id="843225at2759"/>
<proteinExistence type="predicted"/>
<dbReference type="SUPFAM" id="SSF52402">
    <property type="entry name" value="Adenine nucleotide alpha hydrolases-like"/>
    <property type="match status" value="1"/>
</dbReference>
<protein>
    <recommendedName>
        <fullName evidence="1">UspA domain-containing protein</fullName>
    </recommendedName>
</protein>
<dbReference type="CDD" id="cd23659">
    <property type="entry name" value="USP_At3g01520-like"/>
    <property type="match status" value="1"/>
</dbReference>
<organism evidence="2 3">
    <name type="scientific">Eragrostis curvula</name>
    <name type="common">weeping love grass</name>
    <dbReference type="NCBI Taxonomy" id="38414"/>
    <lineage>
        <taxon>Eukaryota</taxon>
        <taxon>Viridiplantae</taxon>
        <taxon>Streptophyta</taxon>
        <taxon>Embryophyta</taxon>
        <taxon>Tracheophyta</taxon>
        <taxon>Spermatophyta</taxon>
        <taxon>Magnoliopsida</taxon>
        <taxon>Liliopsida</taxon>
        <taxon>Poales</taxon>
        <taxon>Poaceae</taxon>
        <taxon>PACMAD clade</taxon>
        <taxon>Chloridoideae</taxon>
        <taxon>Eragrostideae</taxon>
        <taxon>Eragrostidinae</taxon>
        <taxon>Eragrostis</taxon>
    </lineage>
</organism>
<dbReference type="InterPro" id="IPR006015">
    <property type="entry name" value="Universal_stress_UspA"/>
</dbReference>
<dbReference type="EMBL" id="RWGY01000011">
    <property type="protein sequence ID" value="TVU28194.1"/>
    <property type="molecule type" value="Genomic_DNA"/>
</dbReference>
<name>A0A5J9UY20_9POAL</name>
<dbReference type="Gene3D" id="3.40.50.620">
    <property type="entry name" value="HUPs"/>
    <property type="match status" value="1"/>
</dbReference>
<evidence type="ECO:0000313" key="2">
    <source>
        <dbReference type="EMBL" id="TVU28194.1"/>
    </source>
</evidence>
<feature type="domain" description="UspA" evidence="1">
    <location>
        <begin position="63"/>
        <end position="201"/>
    </location>
</feature>
<dbReference type="InterPro" id="IPR014729">
    <property type="entry name" value="Rossmann-like_a/b/a_fold"/>
</dbReference>
<dbReference type="PRINTS" id="PR01438">
    <property type="entry name" value="UNVRSLSTRESS"/>
</dbReference>
<dbReference type="FunFam" id="3.40.50.620:FF:000142">
    <property type="entry name" value="Universal stress protein A-like protein"/>
    <property type="match status" value="1"/>
</dbReference>
<dbReference type="Proteomes" id="UP000324897">
    <property type="component" value="Chromosome 1"/>
</dbReference>
<comment type="caution">
    <text evidence="2">The sequence shown here is derived from an EMBL/GenBank/DDBJ whole genome shotgun (WGS) entry which is preliminary data.</text>
</comment>